<dbReference type="PIRSF" id="PIRSF019254">
    <property type="entry name" value="CFP29"/>
    <property type="match status" value="1"/>
</dbReference>
<evidence type="ECO:0000313" key="6">
    <source>
        <dbReference type="Proteomes" id="UP000621436"/>
    </source>
</evidence>
<name>A0A931AQJ8_9FIRM</name>
<reference evidence="5" key="1">
    <citation type="submission" date="2020-11" db="EMBL/GenBank/DDBJ databases">
        <title>Halonatronomonas betainensis gen. nov., sp. nov. a novel haloalkaliphilic representative of the family Halanaerobiacae capable of betaine degradation.</title>
        <authorList>
            <person name="Boltyanskaya Y."/>
            <person name="Kevbrin V."/>
            <person name="Detkova E."/>
            <person name="Grouzdev D.S."/>
            <person name="Koziaeva V."/>
            <person name="Zhilina T."/>
        </authorList>
    </citation>
    <scope>NUCLEOTIDE SEQUENCE</scope>
    <source>
        <strain evidence="5">Z-7014</strain>
    </source>
</reference>
<dbReference type="InterPro" id="IPR007544">
    <property type="entry name" value="ENCAP"/>
</dbReference>
<keyword evidence="3" id="KW-1284">Encapsulin nanocompartment</keyword>
<comment type="caution">
    <text evidence="5">The sequence shown here is derived from an EMBL/GenBank/DDBJ whole genome shotgun (WGS) entry which is preliminary data.</text>
</comment>
<dbReference type="InterPro" id="IPR051429">
    <property type="entry name" value="Encapsulin_nc"/>
</dbReference>
<dbReference type="EMBL" id="JADPIE010000004">
    <property type="protein sequence ID" value="MBF8437163.1"/>
    <property type="molecule type" value="Genomic_DNA"/>
</dbReference>
<dbReference type="GO" id="GO:0140737">
    <property type="term" value="C:encapsulin nanocompartment"/>
    <property type="evidence" value="ECO:0007669"/>
    <property type="project" value="UniProtKB-SubCell"/>
</dbReference>
<comment type="subcellular location">
    <subcellularLocation>
        <location evidence="1">Encapsulin nanocompartment</location>
    </subcellularLocation>
</comment>
<protein>
    <recommendedName>
        <fullName evidence="4">Type 1 encapsulin shell protein</fullName>
    </recommendedName>
</protein>
<organism evidence="5 6">
    <name type="scientific">Halonatronomonas betaini</name>
    <dbReference type="NCBI Taxonomy" id="2778430"/>
    <lineage>
        <taxon>Bacteria</taxon>
        <taxon>Bacillati</taxon>
        <taxon>Bacillota</taxon>
        <taxon>Clostridia</taxon>
        <taxon>Halanaerobiales</taxon>
        <taxon>Halarsenatibacteraceae</taxon>
        <taxon>Halonatronomonas</taxon>
    </lineage>
</organism>
<comment type="similarity">
    <text evidence="2">Belongs to the encapsulin family. Family 1 subfamily.</text>
</comment>
<dbReference type="NCBIfam" id="NF041155">
    <property type="entry name" value="encap_f1"/>
    <property type="match status" value="1"/>
</dbReference>
<evidence type="ECO:0000256" key="3">
    <source>
        <dbReference type="ARBA" id="ARBA00033787"/>
    </source>
</evidence>
<dbReference type="Pfam" id="PF04454">
    <property type="entry name" value="Linocin_M18"/>
    <property type="match status" value="1"/>
</dbReference>
<accession>A0A931AQJ8</accession>
<dbReference type="AlphaFoldDB" id="A0A931AQJ8"/>
<proteinExistence type="inferred from homology"/>
<dbReference type="Proteomes" id="UP000621436">
    <property type="component" value="Unassembled WGS sequence"/>
</dbReference>
<dbReference type="PANTHER" id="PTHR37165:SF1">
    <property type="entry name" value="TYPE 1 ENCAPSULIN SHELL PROTEIN"/>
    <property type="match status" value="1"/>
</dbReference>
<evidence type="ECO:0000313" key="5">
    <source>
        <dbReference type="EMBL" id="MBF8437163.1"/>
    </source>
</evidence>
<gene>
    <name evidence="5" type="ORF">I0Q91_08745</name>
</gene>
<dbReference type="Gene3D" id="3.30.2400.30">
    <property type="match status" value="1"/>
</dbReference>
<dbReference type="PANTHER" id="PTHR37165">
    <property type="entry name" value="PEPTIDASE U56 FAMILY"/>
    <property type="match status" value="1"/>
</dbReference>
<evidence type="ECO:0000256" key="1">
    <source>
        <dbReference type="ARBA" id="ARBA00033738"/>
    </source>
</evidence>
<sequence length="265" mass="29609">MVDILNRSLAPIPVEAWEFLDEEAKEVLELRLTARKVVEFEGPLGLDVSSINTGRMKKISGDGAEFRSREALNLVEVELPVKIDRAEIDAFARGAEDADSDPVRDAAKKLAEIENKAIFFGMPEAGIEGIIPLSKEEHDPIKIEEDRSSFFSAIFTAREKLLEEGIEGPYNILMGTKHYNLMNKLESACYPLFKKIEDLVGSEIIYVPELEDNSVMLAAGDDFELFVGQDVSLGFKNYDADSLDLFLFETFTFRVNGPEAAITFE</sequence>
<evidence type="ECO:0000256" key="4">
    <source>
        <dbReference type="ARBA" id="ARBA00050023"/>
    </source>
</evidence>
<dbReference type="Gene3D" id="3.30.2320.10">
    <property type="entry name" value="hypothetical protein PF0899 domain"/>
    <property type="match status" value="1"/>
</dbReference>
<evidence type="ECO:0000256" key="2">
    <source>
        <dbReference type="ARBA" id="ARBA00033743"/>
    </source>
</evidence>
<dbReference type="RefSeq" id="WP_270454122.1">
    <property type="nucleotide sequence ID" value="NZ_JADPIE010000004.1"/>
</dbReference>
<keyword evidence="6" id="KW-1185">Reference proteome</keyword>